<gene>
    <name evidence="4" type="primary">exsF</name>
    <name evidence="4" type="ORF">GCM10011322_21900</name>
</gene>
<name>A0A917V493_9HYPH</name>
<dbReference type="Pfam" id="PF00072">
    <property type="entry name" value="Response_reg"/>
    <property type="match status" value="1"/>
</dbReference>
<dbReference type="PANTHER" id="PTHR44591">
    <property type="entry name" value="STRESS RESPONSE REGULATOR PROTEIN 1"/>
    <property type="match status" value="1"/>
</dbReference>
<evidence type="ECO:0000256" key="1">
    <source>
        <dbReference type="ARBA" id="ARBA00022553"/>
    </source>
</evidence>
<dbReference type="EMBL" id="BMMF01000005">
    <property type="protein sequence ID" value="GGK34766.1"/>
    <property type="molecule type" value="Genomic_DNA"/>
</dbReference>
<dbReference type="PROSITE" id="PS50110">
    <property type="entry name" value="RESPONSE_REGULATORY"/>
    <property type="match status" value="1"/>
</dbReference>
<dbReference type="SUPFAM" id="SSF52172">
    <property type="entry name" value="CheY-like"/>
    <property type="match status" value="1"/>
</dbReference>
<protein>
    <submittedName>
        <fullName evidence="4">Response regulator</fullName>
    </submittedName>
</protein>
<sequence length="112" mass="12027">MSVRILICEDNPLIALDLQAIVESDGHEVVGVCDSTEAARAMLAAPVDFALLDVDLTDGKSYAVAQALAARGVPYAFVSATRPSELPEDLRDATFVAKPYREDAILRAVSRH</sequence>
<feature type="modified residue" description="4-aspartylphosphate" evidence="2">
    <location>
        <position position="53"/>
    </location>
</feature>
<reference evidence="4 5" key="1">
    <citation type="journal article" date="2014" name="Int. J. Syst. Evol. Microbiol.">
        <title>Complete genome sequence of Corynebacterium casei LMG S-19264T (=DSM 44701T), isolated from a smear-ripened cheese.</title>
        <authorList>
            <consortium name="US DOE Joint Genome Institute (JGI-PGF)"/>
            <person name="Walter F."/>
            <person name="Albersmeier A."/>
            <person name="Kalinowski J."/>
            <person name="Ruckert C."/>
        </authorList>
    </citation>
    <scope>NUCLEOTIDE SEQUENCE [LARGE SCALE GENOMIC DNA]</scope>
    <source>
        <strain evidence="4 5">CGMCC 1.9161</strain>
    </source>
</reference>
<accession>A0A917V493</accession>
<dbReference type="PANTHER" id="PTHR44591:SF24">
    <property type="entry name" value="PROTEIN-GLUTAMATE METHYLESTERASE_PROTEIN-GLUTAMINE GLUTAMINASE 1"/>
    <property type="match status" value="1"/>
</dbReference>
<proteinExistence type="predicted"/>
<dbReference type="AlphaFoldDB" id="A0A917V493"/>
<keyword evidence="1 2" id="KW-0597">Phosphoprotein</keyword>
<dbReference type="InterPro" id="IPR011006">
    <property type="entry name" value="CheY-like_superfamily"/>
</dbReference>
<evidence type="ECO:0000313" key="5">
    <source>
        <dbReference type="Proteomes" id="UP000600449"/>
    </source>
</evidence>
<comment type="caution">
    <text evidence="4">The sequence shown here is derived from an EMBL/GenBank/DDBJ whole genome shotgun (WGS) entry which is preliminary data.</text>
</comment>
<dbReference type="Proteomes" id="UP000600449">
    <property type="component" value="Unassembled WGS sequence"/>
</dbReference>
<feature type="domain" description="Response regulatory" evidence="3">
    <location>
        <begin position="4"/>
        <end position="112"/>
    </location>
</feature>
<evidence type="ECO:0000256" key="2">
    <source>
        <dbReference type="PROSITE-ProRule" id="PRU00169"/>
    </source>
</evidence>
<dbReference type="GO" id="GO:0000160">
    <property type="term" value="P:phosphorelay signal transduction system"/>
    <property type="evidence" value="ECO:0007669"/>
    <property type="project" value="InterPro"/>
</dbReference>
<dbReference type="SMART" id="SM00448">
    <property type="entry name" value="REC"/>
    <property type="match status" value="1"/>
</dbReference>
<organism evidence="4 5">
    <name type="scientific">Salinarimonas ramus</name>
    <dbReference type="NCBI Taxonomy" id="690164"/>
    <lineage>
        <taxon>Bacteria</taxon>
        <taxon>Pseudomonadati</taxon>
        <taxon>Pseudomonadota</taxon>
        <taxon>Alphaproteobacteria</taxon>
        <taxon>Hyphomicrobiales</taxon>
        <taxon>Salinarimonadaceae</taxon>
        <taxon>Salinarimonas</taxon>
    </lineage>
</organism>
<dbReference type="InterPro" id="IPR001789">
    <property type="entry name" value="Sig_transdc_resp-reg_receiver"/>
</dbReference>
<keyword evidence="5" id="KW-1185">Reference proteome</keyword>
<evidence type="ECO:0000259" key="3">
    <source>
        <dbReference type="PROSITE" id="PS50110"/>
    </source>
</evidence>
<dbReference type="RefSeq" id="WP_188912678.1">
    <property type="nucleotide sequence ID" value="NZ_BMMF01000005.1"/>
</dbReference>
<dbReference type="Gene3D" id="3.40.50.2300">
    <property type="match status" value="1"/>
</dbReference>
<evidence type="ECO:0000313" key="4">
    <source>
        <dbReference type="EMBL" id="GGK34766.1"/>
    </source>
</evidence>
<dbReference type="InterPro" id="IPR050595">
    <property type="entry name" value="Bact_response_regulator"/>
</dbReference>